<dbReference type="EMBL" id="JAVHJS010000007">
    <property type="protein sequence ID" value="KAK2853077.1"/>
    <property type="molecule type" value="Genomic_DNA"/>
</dbReference>
<evidence type="ECO:0000313" key="2">
    <source>
        <dbReference type="Proteomes" id="UP001187315"/>
    </source>
</evidence>
<reference evidence="1" key="1">
    <citation type="submission" date="2023-08" db="EMBL/GenBank/DDBJ databases">
        <title>Pelteobagrus vachellii genome.</title>
        <authorList>
            <person name="Liu H."/>
        </authorList>
    </citation>
    <scope>NUCLEOTIDE SEQUENCE</scope>
    <source>
        <strain evidence="1">PRFRI_2022a</strain>
        <tissue evidence="1">Muscle</tissue>
    </source>
</reference>
<gene>
    <name evidence="1" type="ORF">Q7C36_008278</name>
</gene>
<dbReference type="Proteomes" id="UP001187315">
    <property type="component" value="Unassembled WGS sequence"/>
</dbReference>
<organism evidence="1 2">
    <name type="scientific">Tachysurus vachellii</name>
    <name type="common">Darkbarbel catfish</name>
    <name type="synonym">Pelteobagrus vachellii</name>
    <dbReference type="NCBI Taxonomy" id="175792"/>
    <lineage>
        <taxon>Eukaryota</taxon>
        <taxon>Metazoa</taxon>
        <taxon>Chordata</taxon>
        <taxon>Craniata</taxon>
        <taxon>Vertebrata</taxon>
        <taxon>Euteleostomi</taxon>
        <taxon>Actinopterygii</taxon>
        <taxon>Neopterygii</taxon>
        <taxon>Teleostei</taxon>
        <taxon>Ostariophysi</taxon>
        <taxon>Siluriformes</taxon>
        <taxon>Bagridae</taxon>
        <taxon>Tachysurus</taxon>
    </lineage>
</organism>
<evidence type="ECO:0000313" key="1">
    <source>
        <dbReference type="EMBL" id="KAK2853077.1"/>
    </source>
</evidence>
<protein>
    <submittedName>
        <fullName evidence="1">Uncharacterized protein</fullName>
    </submittedName>
</protein>
<keyword evidence="2" id="KW-1185">Reference proteome</keyword>
<sequence>MGTMFAILSNELSNGMETTVPHMATICLANPDIRQVWVQASAIQRTPSRALHTILHRENTGTSQIDGSEFRNEISLKPCVAWDVPRSWINGIKLTSSNRHEKRLRKTSIHPPPLLPRPSYPPIPESSLRVTWTTSTAITRNIVRELCIRNIFVLPLQCLLANQVFAFALYLAVRLVFIIGSNFSPNVTLC</sequence>
<dbReference type="AlphaFoldDB" id="A0AA88NA38"/>
<accession>A0AA88NA38</accession>
<proteinExistence type="predicted"/>
<name>A0AA88NA38_TACVA</name>
<comment type="caution">
    <text evidence="1">The sequence shown here is derived from an EMBL/GenBank/DDBJ whole genome shotgun (WGS) entry which is preliminary data.</text>
</comment>